<feature type="transmembrane region" description="Helical" evidence="11">
    <location>
        <begin position="6"/>
        <end position="24"/>
    </location>
</feature>
<keyword evidence="4 11" id="KW-1133">Transmembrane helix</keyword>
<evidence type="ECO:0000256" key="4">
    <source>
        <dbReference type="ARBA" id="ARBA00022989"/>
    </source>
</evidence>
<evidence type="ECO:0000313" key="14">
    <source>
        <dbReference type="Proteomes" id="UP000681967"/>
    </source>
</evidence>
<keyword evidence="9" id="KW-1071">Ligand-gated ion channel</keyword>
<sequence length="127" mass="14072">MVWAGFAMIMVASYTANLAAFLVLDRPEASISGVNDARLRNPQDGFAYATVKGSAVDMYFKRQVELSTMYRIMESRNYLTAEEAISDLKTGIINAFIWDSGRLEYEAAQDCDLVTAGELFGRSSYGI</sequence>
<comment type="subcellular location">
    <subcellularLocation>
        <location evidence="1">Membrane</location>
        <topology evidence="1">Multi-pass membrane protein</topology>
    </subcellularLocation>
</comment>
<dbReference type="Gene3D" id="3.40.190.10">
    <property type="entry name" value="Periplasmic binding protein-like II"/>
    <property type="match status" value="1"/>
</dbReference>
<evidence type="ECO:0000256" key="8">
    <source>
        <dbReference type="ARBA" id="ARBA00023180"/>
    </source>
</evidence>
<dbReference type="SUPFAM" id="SSF53850">
    <property type="entry name" value="Periplasmic binding protein-like II"/>
    <property type="match status" value="1"/>
</dbReference>
<feature type="non-terminal residue" evidence="13">
    <location>
        <position position="127"/>
    </location>
</feature>
<comment type="caution">
    <text evidence="13">The sequence shown here is derived from an EMBL/GenBank/DDBJ whole genome shotgun (WGS) entry which is preliminary data.</text>
</comment>
<evidence type="ECO:0000256" key="6">
    <source>
        <dbReference type="ARBA" id="ARBA00023136"/>
    </source>
</evidence>
<keyword evidence="10" id="KW-0407">Ion channel</keyword>
<accession>A0A8S3E7P5</accession>
<keyword evidence="6 11" id="KW-0472">Membrane</keyword>
<evidence type="ECO:0000313" key="13">
    <source>
        <dbReference type="EMBL" id="CAF5064922.1"/>
    </source>
</evidence>
<dbReference type="FunFam" id="3.40.190.10:FF:000010">
    <property type="entry name" value="glutamate receptor ionotropic, NMDA 1 isoform X1"/>
    <property type="match status" value="1"/>
</dbReference>
<evidence type="ECO:0000256" key="3">
    <source>
        <dbReference type="ARBA" id="ARBA00022692"/>
    </source>
</evidence>
<keyword evidence="2" id="KW-0813">Transport</keyword>
<gene>
    <name evidence="13" type="ORF">BYL167_LOCUS59775</name>
</gene>
<feature type="non-terminal residue" evidence="13">
    <location>
        <position position="1"/>
    </location>
</feature>
<protein>
    <recommendedName>
        <fullName evidence="12">Ionotropic glutamate receptor C-terminal domain-containing protein</fullName>
    </recommendedName>
</protein>
<evidence type="ECO:0000256" key="1">
    <source>
        <dbReference type="ARBA" id="ARBA00004141"/>
    </source>
</evidence>
<dbReference type="PANTHER" id="PTHR18966">
    <property type="entry name" value="IONOTROPIC GLUTAMATE RECEPTOR"/>
    <property type="match status" value="1"/>
</dbReference>
<evidence type="ECO:0000259" key="12">
    <source>
        <dbReference type="SMART" id="SM00079"/>
    </source>
</evidence>
<dbReference type="GO" id="GO:0016020">
    <property type="term" value="C:membrane"/>
    <property type="evidence" value="ECO:0007669"/>
    <property type="project" value="UniProtKB-SubCell"/>
</dbReference>
<evidence type="ECO:0000256" key="10">
    <source>
        <dbReference type="ARBA" id="ARBA00023303"/>
    </source>
</evidence>
<dbReference type="Proteomes" id="UP000681967">
    <property type="component" value="Unassembled WGS sequence"/>
</dbReference>
<dbReference type="EMBL" id="CAJOBH010229256">
    <property type="protein sequence ID" value="CAF5064922.1"/>
    <property type="molecule type" value="Genomic_DNA"/>
</dbReference>
<name>A0A8S3E7P5_9BILA</name>
<keyword evidence="7" id="KW-0675">Receptor</keyword>
<dbReference type="InterPro" id="IPR001320">
    <property type="entry name" value="Iontro_rcpt_C"/>
</dbReference>
<evidence type="ECO:0000256" key="9">
    <source>
        <dbReference type="ARBA" id="ARBA00023286"/>
    </source>
</evidence>
<keyword evidence="3 11" id="KW-0812">Transmembrane</keyword>
<dbReference type="InterPro" id="IPR015683">
    <property type="entry name" value="Ionotropic_Glu_rcpt"/>
</dbReference>
<feature type="domain" description="Ionotropic glutamate receptor C-terminal" evidence="12">
    <location>
        <begin position="2"/>
        <end position="127"/>
    </location>
</feature>
<keyword evidence="5" id="KW-0406">Ion transport</keyword>
<evidence type="ECO:0000256" key="5">
    <source>
        <dbReference type="ARBA" id="ARBA00023065"/>
    </source>
</evidence>
<keyword evidence="8" id="KW-0325">Glycoprotein</keyword>
<evidence type="ECO:0000256" key="7">
    <source>
        <dbReference type="ARBA" id="ARBA00023170"/>
    </source>
</evidence>
<evidence type="ECO:0000256" key="11">
    <source>
        <dbReference type="SAM" id="Phobius"/>
    </source>
</evidence>
<dbReference type="Pfam" id="PF00060">
    <property type="entry name" value="Lig_chan"/>
    <property type="match status" value="1"/>
</dbReference>
<dbReference type="AlphaFoldDB" id="A0A8S3E7P5"/>
<proteinExistence type="predicted"/>
<evidence type="ECO:0000256" key="2">
    <source>
        <dbReference type="ARBA" id="ARBA00022448"/>
    </source>
</evidence>
<dbReference type="SMART" id="SM00079">
    <property type="entry name" value="PBPe"/>
    <property type="match status" value="1"/>
</dbReference>
<organism evidence="13 14">
    <name type="scientific">Rotaria magnacalcarata</name>
    <dbReference type="NCBI Taxonomy" id="392030"/>
    <lineage>
        <taxon>Eukaryota</taxon>
        <taxon>Metazoa</taxon>
        <taxon>Spiralia</taxon>
        <taxon>Gnathifera</taxon>
        <taxon>Rotifera</taxon>
        <taxon>Eurotatoria</taxon>
        <taxon>Bdelloidea</taxon>
        <taxon>Philodinida</taxon>
        <taxon>Philodinidae</taxon>
        <taxon>Rotaria</taxon>
    </lineage>
</organism>
<reference evidence="13" key="1">
    <citation type="submission" date="2021-02" db="EMBL/GenBank/DDBJ databases">
        <authorList>
            <person name="Nowell W R."/>
        </authorList>
    </citation>
    <scope>NUCLEOTIDE SEQUENCE</scope>
</reference>
<dbReference type="GO" id="GO:0015276">
    <property type="term" value="F:ligand-gated monoatomic ion channel activity"/>
    <property type="evidence" value="ECO:0007669"/>
    <property type="project" value="InterPro"/>
</dbReference>